<dbReference type="GO" id="GO:0016491">
    <property type="term" value="F:oxidoreductase activity"/>
    <property type="evidence" value="ECO:0007669"/>
    <property type="project" value="UniProtKB-KW"/>
</dbReference>
<dbReference type="Pfam" id="PF02615">
    <property type="entry name" value="Ldh_2"/>
    <property type="match status" value="1"/>
</dbReference>
<comment type="similarity">
    <text evidence="1">Belongs to the LDH2/MDH2 oxidoreductase family.</text>
</comment>
<feature type="non-terminal residue" evidence="3">
    <location>
        <position position="1"/>
    </location>
</feature>
<dbReference type="SUPFAM" id="SSF89733">
    <property type="entry name" value="L-sulfolactate dehydrogenase-like"/>
    <property type="match status" value="1"/>
</dbReference>
<dbReference type="Gene3D" id="1.10.1530.10">
    <property type="match status" value="1"/>
</dbReference>
<evidence type="ECO:0000256" key="2">
    <source>
        <dbReference type="ARBA" id="ARBA00023002"/>
    </source>
</evidence>
<dbReference type="InterPro" id="IPR003767">
    <property type="entry name" value="Malate/L-lactate_DH-like"/>
</dbReference>
<keyword evidence="4" id="KW-1185">Reference proteome</keyword>
<organism evidence="3 4">
    <name type="scientific">Cherax quadricarinatus</name>
    <name type="common">Australian red claw crayfish</name>
    <dbReference type="NCBI Taxonomy" id="27406"/>
    <lineage>
        <taxon>Eukaryota</taxon>
        <taxon>Metazoa</taxon>
        <taxon>Ecdysozoa</taxon>
        <taxon>Arthropoda</taxon>
        <taxon>Crustacea</taxon>
        <taxon>Multicrustacea</taxon>
        <taxon>Malacostraca</taxon>
        <taxon>Eumalacostraca</taxon>
        <taxon>Eucarida</taxon>
        <taxon>Decapoda</taxon>
        <taxon>Pleocyemata</taxon>
        <taxon>Astacidea</taxon>
        <taxon>Parastacoidea</taxon>
        <taxon>Parastacidae</taxon>
        <taxon>Cherax</taxon>
    </lineage>
</organism>
<evidence type="ECO:0000256" key="1">
    <source>
        <dbReference type="ARBA" id="ARBA00006056"/>
    </source>
</evidence>
<comment type="caution">
    <text evidence="3">The sequence shown here is derived from an EMBL/GenBank/DDBJ whole genome shotgun (WGS) entry which is preliminary data.</text>
</comment>
<evidence type="ECO:0008006" key="5">
    <source>
        <dbReference type="Google" id="ProtNLM"/>
    </source>
</evidence>
<protein>
    <recommendedName>
        <fullName evidence="5">Malate dehydrogenase</fullName>
    </recommendedName>
</protein>
<dbReference type="EMBL" id="JARKIK010000025">
    <property type="protein sequence ID" value="KAK8743367.1"/>
    <property type="molecule type" value="Genomic_DNA"/>
</dbReference>
<keyword evidence="2" id="KW-0560">Oxidoreductase</keyword>
<accession>A0AAW0XV68</accession>
<name>A0AAW0XV68_CHEQU</name>
<evidence type="ECO:0000313" key="4">
    <source>
        <dbReference type="Proteomes" id="UP001445076"/>
    </source>
</evidence>
<dbReference type="Proteomes" id="UP001445076">
    <property type="component" value="Unassembled WGS sequence"/>
</dbReference>
<gene>
    <name evidence="3" type="ORF">OTU49_001401</name>
</gene>
<evidence type="ECO:0000313" key="3">
    <source>
        <dbReference type="EMBL" id="KAK8743367.1"/>
    </source>
</evidence>
<dbReference type="PANTHER" id="PTHR11091">
    <property type="entry name" value="OXIDOREDUCTASE-RELATED"/>
    <property type="match status" value="1"/>
</dbReference>
<dbReference type="InterPro" id="IPR043143">
    <property type="entry name" value="Mal/L-sulf/L-lact_DH-like_NADP"/>
</dbReference>
<dbReference type="PANTHER" id="PTHR11091:SF0">
    <property type="entry name" value="MALATE DEHYDROGENASE"/>
    <property type="match status" value="1"/>
</dbReference>
<proteinExistence type="inferred from homology"/>
<dbReference type="InterPro" id="IPR036111">
    <property type="entry name" value="Mal/L-sulfo/L-lacto_DH-like_sf"/>
</dbReference>
<dbReference type="Gene3D" id="3.30.1370.60">
    <property type="entry name" value="Hypothetical oxidoreductase yiak, domain 2"/>
    <property type="match status" value="1"/>
</dbReference>
<dbReference type="AlphaFoldDB" id="A0AAW0XV68"/>
<reference evidence="3 4" key="1">
    <citation type="journal article" date="2024" name="BMC Genomics">
        <title>Genome assembly of redclaw crayfish (Cherax quadricarinatus) provides insights into its immune adaptation and hypoxia tolerance.</title>
        <authorList>
            <person name="Liu Z."/>
            <person name="Zheng J."/>
            <person name="Li H."/>
            <person name="Fang K."/>
            <person name="Wang S."/>
            <person name="He J."/>
            <person name="Zhou D."/>
            <person name="Weng S."/>
            <person name="Chi M."/>
            <person name="Gu Z."/>
            <person name="He J."/>
            <person name="Li F."/>
            <person name="Wang M."/>
        </authorList>
    </citation>
    <scope>NUCLEOTIDE SEQUENCE [LARGE SCALE GENOMIC DNA]</scope>
    <source>
        <strain evidence="3">ZL_2023a</strain>
    </source>
</reference>
<sequence>RDRATTLAQVLVAADVRGHYSHGLHRLGHYINDVKNNLCDAGTTPTIVKESVSTALVDGNNGLGPVVGKFAMDLAIRKAQTTGIGWVCAKGSNHYGIAGWYTMRAAKQGLVGVSFTNTHPVVVPTRGKQGALGTNPISVAAPAEGDDSFVLDMSTSVVAYGKVEVAHTKNEAIPEGWAVDKHGCMTTSSAECLDGGFIMPLGGPELHSGYKGFGLSMMVEIFCGIMSGSSYGPNLNSLLRKDQPADLSHCFVAVNPAFFAPGFEERLGDLMSHCRNMEPIDTNKPVLVAGDPERARTDQVKKDGGITYHINQVKEAWQLAEYLGVSPMQWI</sequence>
<dbReference type="InterPro" id="IPR043144">
    <property type="entry name" value="Mal/L-sulf/L-lact_DH-like_ah"/>
</dbReference>